<dbReference type="PaxDb" id="3708-A0A078FMR1"/>
<feature type="region of interest" description="Disordered" evidence="1">
    <location>
        <begin position="1"/>
        <end position="26"/>
    </location>
</feature>
<dbReference type="Proteomes" id="UP000028999">
    <property type="component" value="Unassembled WGS sequence"/>
</dbReference>
<keyword evidence="3" id="KW-1185">Reference proteome</keyword>
<evidence type="ECO:0000256" key="1">
    <source>
        <dbReference type="SAM" id="MobiDB-lite"/>
    </source>
</evidence>
<sequence length="26" mass="3114">MDKKRKTKEKLYDRIKNGYKQKSLGG</sequence>
<evidence type="ECO:0000313" key="2">
    <source>
        <dbReference type="EMBL" id="CDY14154.1"/>
    </source>
</evidence>
<reference evidence="2 3" key="1">
    <citation type="journal article" date="2014" name="Science">
        <title>Plant genetics. Early allopolyploid evolution in the post-Neolithic Brassica napus oilseed genome.</title>
        <authorList>
            <person name="Chalhoub B."/>
            <person name="Denoeud F."/>
            <person name="Liu S."/>
            <person name="Parkin I.A."/>
            <person name="Tang H."/>
            <person name="Wang X."/>
            <person name="Chiquet J."/>
            <person name="Belcram H."/>
            <person name="Tong C."/>
            <person name="Samans B."/>
            <person name="Correa M."/>
            <person name="Da Silva C."/>
            <person name="Just J."/>
            <person name="Falentin C."/>
            <person name="Koh C.S."/>
            <person name="Le Clainche I."/>
            <person name="Bernard M."/>
            <person name="Bento P."/>
            <person name="Noel B."/>
            <person name="Labadie K."/>
            <person name="Alberti A."/>
            <person name="Charles M."/>
            <person name="Arnaud D."/>
            <person name="Guo H."/>
            <person name="Daviaud C."/>
            <person name="Alamery S."/>
            <person name="Jabbari K."/>
            <person name="Zhao M."/>
            <person name="Edger P.P."/>
            <person name="Chelaifa H."/>
            <person name="Tack D."/>
            <person name="Lassalle G."/>
            <person name="Mestiri I."/>
            <person name="Schnel N."/>
            <person name="Le Paslier M.C."/>
            <person name="Fan G."/>
            <person name="Renault V."/>
            <person name="Bayer P.E."/>
            <person name="Golicz A.A."/>
            <person name="Manoli S."/>
            <person name="Lee T.H."/>
            <person name="Thi V.H."/>
            <person name="Chalabi S."/>
            <person name="Hu Q."/>
            <person name="Fan C."/>
            <person name="Tollenaere R."/>
            <person name="Lu Y."/>
            <person name="Battail C."/>
            <person name="Shen J."/>
            <person name="Sidebottom C.H."/>
            <person name="Wang X."/>
            <person name="Canaguier A."/>
            <person name="Chauveau A."/>
            <person name="Berard A."/>
            <person name="Deniot G."/>
            <person name="Guan M."/>
            <person name="Liu Z."/>
            <person name="Sun F."/>
            <person name="Lim Y.P."/>
            <person name="Lyons E."/>
            <person name="Town C.D."/>
            <person name="Bancroft I."/>
            <person name="Wang X."/>
            <person name="Meng J."/>
            <person name="Ma J."/>
            <person name="Pires J.C."/>
            <person name="King G.J."/>
            <person name="Brunel D."/>
            <person name="Delourme R."/>
            <person name="Renard M."/>
            <person name="Aury J.M."/>
            <person name="Adams K.L."/>
            <person name="Batley J."/>
            <person name="Snowdon R.J."/>
            <person name="Tost J."/>
            <person name="Edwards D."/>
            <person name="Zhou Y."/>
            <person name="Hua W."/>
            <person name="Sharpe A.G."/>
            <person name="Paterson A.H."/>
            <person name="Guan C."/>
            <person name="Wincker P."/>
        </authorList>
    </citation>
    <scope>NUCLEOTIDE SEQUENCE [LARGE SCALE GENOMIC DNA]</scope>
    <source>
        <strain evidence="3">cv. Darmor-bzh</strain>
    </source>
</reference>
<dbReference type="Gramene" id="CDY14154">
    <property type="protein sequence ID" value="CDY14154"/>
    <property type="gene ID" value="GSBRNA2T00078700001"/>
</dbReference>
<protein>
    <submittedName>
        <fullName evidence="2">BnaC02g02710D protein</fullName>
    </submittedName>
</protein>
<evidence type="ECO:0000313" key="3">
    <source>
        <dbReference type="Proteomes" id="UP000028999"/>
    </source>
</evidence>
<accession>A0A078FMR1</accession>
<dbReference type="EMBL" id="LK032040">
    <property type="protein sequence ID" value="CDY14154.1"/>
    <property type="molecule type" value="Genomic_DNA"/>
</dbReference>
<gene>
    <name evidence="2" type="primary">BnaC02g02710D</name>
    <name evidence="2" type="ORF">GSBRNA2T00078700001</name>
</gene>
<proteinExistence type="predicted"/>
<organism evidence="2 3">
    <name type="scientific">Brassica napus</name>
    <name type="common">Rape</name>
    <dbReference type="NCBI Taxonomy" id="3708"/>
    <lineage>
        <taxon>Eukaryota</taxon>
        <taxon>Viridiplantae</taxon>
        <taxon>Streptophyta</taxon>
        <taxon>Embryophyta</taxon>
        <taxon>Tracheophyta</taxon>
        <taxon>Spermatophyta</taxon>
        <taxon>Magnoliopsida</taxon>
        <taxon>eudicotyledons</taxon>
        <taxon>Gunneridae</taxon>
        <taxon>Pentapetalae</taxon>
        <taxon>rosids</taxon>
        <taxon>malvids</taxon>
        <taxon>Brassicales</taxon>
        <taxon>Brassicaceae</taxon>
        <taxon>Brassiceae</taxon>
        <taxon>Brassica</taxon>
    </lineage>
</organism>
<name>A0A078FMR1_BRANA</name>
<dbReference type="AlphaFoldDB" id="A0A078FMR1"/>
<feature type="compositionally biased region" description="Basic and acidic residues" evidence="1">
    <location>
        <begin position="1"/>
        <end position="16"/>
    </location>
</feature>